<evidence type="ECO:0000313" key="9">
    <source>
        <dbReference type="Proteomes" id="UP000028523"/>
    </source>
</evidence>
<dbReference type="RefSeq" id="WP_051790330.1">
    <property type="nucleotide sequence ID" value="NZ_AWQU01000085.1"/>
</dbReference>
<keyword evidence="2" id="KW-0808">Transferase</keyword>
<evidence type="ECO:0000256" key="1">
    <source>
        <dbReference type="ARBA" id="ARBA00012417"/>
    </source>
</evidence>
<dbReference type="InterPro" id="IPR029460">
    <property type="entry name" value="DNAPol_HHH"/>
</dbReference>
<accession>A0A084U309</accession>
<dbReference type="InterPro" id="IPR004013">
    <property type="entry name" value="PHP_dom"/>
</dbReference>
<proteinExistence type="predicted"/>
<protein>
    <recommendedName>
        <fullName evidence="1">DNA-directed DNA polymerase</fullName>
        <ecNumber evidence="1">2.7.7.7</ecNumber>
    </recommendedName>
</protein>
<evidence type="ECO:0000259" key="7">
    <source>
        <dbReference type="SMART" id="SM00481"/>
    </source>
</evidence>
<dbReference type="InterPro" id="IPR040982">
    <property type="entry name" value="DNA_pol3_finger"/>
</dbReference>
<comment type="caution">
    <text evidence="8">The sequence shown here is derived from an EMBL/GenBank/DDBJ whole genome shotgun (WGS) entry which is preliminary data.</text>
</comment>
<dbReference type="InterPro" id="IPR041931">
    <property type="entry name" value="DNA_pol3_alpha_thumb_dom"/>
</dbReference>
<dbReference type="InterPro" id="IPR003141">
    <property type="entry name" value="Pol/His_phosphatase_N"/>
</dbReference>
<dbReference type="Gene3D" id="3.20.20.140">
    <property type="entry name" value="Metal-dependent hydrolases"/>
    <property type="match status" value="1"/>
</dbReference>
<dbReference type="NCBIfam" id="TIGR00594">
    <property type="entry name" value="polc"/>
    <property type="match status" value="1"/>
</dbReference>
<dbReference type="GO" id="GO:0006260">
    <property type="term" value="P:DNA replication"/>
    <property type="evidence" value="ECO:0007669"/>
    <property type="project" value="UniProtKB-KW"/>
</dbReference>
<dbReference type="Gene3D" id="1.10.150.870">
    <property type="match status" value="1"/>
</dbReference>
<name>A0A084U309_MALIO</name>
<evidence type="ECO:0000256" key="3">
    <source>
        <dbReference type="ARBA" id="ARBA00022695"/>
    </source>
</evidence>
<dbReference type="GO" id="GO:0003887">
    <property type="term" value="F:DNA-directed DNA polymerase activity"/>
    <property type="evidence" value="ECO:0007669"/>
    <property type="project" value="UniProtKB-KW"/>
</dbReference>
<keyword evidence="5" id="KW-0239">DNA-directed DNA polymerase</keyword>
<dbReference type="AlphaFoldDB" id="A0A084U309"/>
<comment type="catalytic activity">
    <reaction evidence="6">
        <text>DNA(n) + a 2'-deoxyribonucleoside 5'-triphosphate = DNA(n+1) + diphosphate</text>
        <dbReference type="Rhea" id="RHEA:22508"/>
        <dbReference type="Rhea" id="RHEA-COMP:17339"/>
        <dbReference type="Rhea" id="RHEA-COMP:17340"/>
        <dbReference type="ChEBI" id="CHEBI:33019"/>
        <dbReference type="ChEBI" id="CHEBI:61560"/>
        <dbReference type="ChEBI" id="CHEBI:173112"/>
        <dbReference type="EC" id="2.7.7.7"/>
    </reaction>
</comment>
<dbReference type="Proteomes" id="UP000028523">
    <property type="component" value="Unassembled WGS sequence"/>
</dbReference>
<dbReference type="GO" id="GO:0008408">
    <property type="term" value="F:3'-5' exonuclease activity"/>
    <property type="evidence" value="ECO:0007669"/>
    <property type="project" value="InterPro"/>
</dbReference>
<reference evidence="8 9" key="1">
    <citation type="journal article" date="2014" name="PLoS ONE">
        <title>Reduction of Hydrogen Peroxide Accumulation and Toxicity by a Catalase from Mycoplasma iowae.</title>
        <authorList>
            <person name="Pritchard R.E."/>
            <person name="Prassinos A.J."/>
            <person name="Osborne J.D."/>
            <person name="Raviv Z."/>
            <person name="Balish M.F."/>
        </authorList>
    </citation>
    <scope>NUCLEOTIDE SEQUENCE [LARGE SCALE GENOMIC DNA]</scope>
    <source>
        <strain evidence="8 9">DK-CPA</strain>
    </source>
</reference>
<dbReference type="PANTHER" id="PTHR32294">
    <property type="entry name" value="DNA POLYMERASE III SUBUNIT ALPHA"/>
    <property type="match status" value="1"/>
</dbReference>
<keyword evidence="9" id="KW-1185">Reference proteome</keyword>
<dbReference type="Pfam" id="PF17657">
    <property type="entry name" value="DNA_pol3_finger"/>
    <property type="match status" value="1"/>
</dbReference>
<dbReference type="EMBL" id="AWQU01000085">
    <property type="protein sequence ID" value="KFB07345.1"/>
    <property type="molecule type" value="Genomic_DNA"/>
</dbReference>
<dbReference type="CDD" id="cd07431">
    <property type="entry name" value="PHP_PolIIIA"/>
    <property type="match status" value="1"/>
</dbReference>
<evidence type="ECO:0000256" key="4">
    <source>
        <dbReference type="ARBA" id="ARBA00022705"/>
    </source>
</evidence>
<dbReference type="Pfam" id="PF07733">
    <property type="entry name" value="DNA_pol3_alpha"/>
    <property type="match status" value="1"/>
</dbReference>
<organism evidence="8 9">
    <name type="scientific">Malacoplasma iowae DK-CPA</name>
    <dbReference type="NCBI Taxonomy" id="1394179"/>
    <lineage>
        <taxon>Bacteria</taxon>
        <taxon>Bacillati</taxon>
        <taxon>Mycoplasmatota</taxon>
        <taxon>Mycoplasmoidales</taxon>
        <taxon>Mycoplasmoidaceae</taxon>
        <taxon>Malacoplasma</taxon>
    </lineage>
</organism>
<dbReference type="PANTHER" id="PTHR32294:SF0">
    <property type="entry name" value="DNA POLYMERASE III SUBUNIT ALPHA"/>
    <property type="match status" value="1"/>
</dbReference>
<keyword evidence="4" id="KW-0235">DNA replication</keyword>
<dbReference type="InterPro" id="IPR011708">
    <property type="entry name" value="DNA_pol3_alpha_NTPase_dom"/>
</dbReference>
<dbReference type="InterPro" id="IPR004805">
    <property type="entry name" value="DnaE2/DnaE/PolC"/>
</dbReference>
<dbReference type="Gene3D" id="1.10.10.1600">
    <property type="entry name" value="Bacterial DNA polymerase III alpha subunit, thumb domain"/>
    <property type="match status" value="1"/>
</dbReference>
<evidence type="ECO:0000256" key="6">
    <source>
        <dbReference type="ARBA" id="ARBA00049244"/>
    </source>
</evidence>
<dbReference type="SMART" id="SM00481">
    <property type="entry name" value="POLIIIAc"/>
    <property type="match status" value="1"/>
</dbReference>
<evidence type="ECO:0000256" key="2">
    <source>
        <dbReference type="ARBA" id="ARBA00022679"/>
    </source>
</evidence>
<dbReference type="EC" id="2.7.7.7" evidence="1"/>
<sequence length="981" mass="112970">MKDNFIVPNLNTYSSYSLLSSTVNFQNIIDFAIKNNIEYASTTDINLYGAFEFYKLTKKNNLKPIIGLDVSYKNFNFLVYAKNFDGFKNLIKISSFILTEKEFDIETLLDENVFLVNKVNSNFATKKTKVYSQDQSLDNRIAINEVRLNDKNDLKTLKVIGAVKDNKTIDDIDLNEVSNQTLHFLKPSDFIKKYDSVAIANLTSEIESINLIIDTKHDNLIEFKNSFNLSSKAYMNKLCEDGLNEKILAGFINQNQKDIYVKRMNYELEIIDRMGFNDYFLVIQDFIKEARNKRILVGPGRGSAAGSLVAYLLGITSIDSIKYDLVFERFLNPGRLSMPDIDIDIMDTRRQEIIEYIFEKYGYDHVAHISTFQRLKAKMAIRDVGRVLKIPLPTINKISKEFPNDLEENFLDYVDSNQTLKLEKNNNPLLFEIANKIIGFPRQIGIHAAGIVLSKNKLVETIPIQLGVNKEIVTQYSMEYLEELGLIKMDLLGLTNLTTISNILTLINMRYKLEIDLYKINLDDQKVFNDISLGNTLGIFQLESPGMRSLIKQMKPKCIEDISLCSALFRPGPQQNIKSFIARRDKKEKIDYVDIKCKDILESTYGIIVYQEQVISLVQRIANFSASEADIFRRIISKKQGDELEGFKIKFYNQAKENGYTTKELDEIFNYIYTFANYGFNHSHSIAYSLIGYWLSYLKYYYPVEFMAILMTSFDGNHEKTRTYVKECDRLNIKVLPPNINNSLKTFRLSKNSIMFGFGSIKGIGDEKAKKIIEARENTENKKFESYTDAYRVLQDYKINQTIIDLLIYAGAFDIFGVSRRELILKLQEGDSQAAYWDVPESTKHSTVDINKISLEETRDKMVDILGIYFADPNEKETIEPTKTEDPLVSKYNCISFKNVDDSVTQFTTLATIKSIRKTKTKTDKTMYFVSFIDFENNTFDAACFISALFDDDTEYKGKRVVVDIKSGSRGRQIVSIKEWL</sequence>
<feature type="domain" description="Polymerase/histidinol phosphatase N-terminal" evidence="7">
    <location>
        <begin position="8"/>
        <end position="74"/>
    </location>
</feature>
<evidence type="ECO:0000313" key="8">
    <source>
        <dbReference type="EMBL" id="KFB07345.1"/>
    </source>
</evidence>
<gene>
    <name evidence="8" type="primary">dnaE</name>
    <name evidence="8" type="ORF">P271_177</name>
</gene>
<dbReference type="Pfam" id="PF14579">
    <property type="entry name" value="HHH_6"/>
    <property type="match status" value="1"/>
</dbReference>
<evidence type="ECO:0000256" key="5">
    <source>
        <dbReference type="ARBA" id="ARBA00022932"/>
    </source>
</evidence>
<dbReference type="Pfam" id="PF02811">
    <property type="entry name" value="PHP"/>
    <property type="match status" value="1"/>
</dbReference>
<keyword evidence="3" id="KW-0548">Nucleotidyltransferase</keyword>